<keyword evidence="8" id="KW-0812">Transmembrane</keyword>
<dbReference type="InterPro" id="IPR042635">
    <property type="entry name" value="MEGF10/SREC1/2-like"/>
</dbReference>
<dbReference type="CDD" id="cd00055">
    <property type="entry name" value="EGF_Lam"/>
    <property type="match status" value="1"/>
</dbReference>
<dbReference type="SUPFAM" id="SSF57196">
    <property type="entry name" value="EGF/Laminin"/>
    <property type="match status" value="1"/>
</dbReference>
<feature type="compositionally biased region" description="Gly residues" evidence="7">
    <location>
        <begin position="862"/>
        <end position="871"/>
    </location>
</feature>
<dbReference type="Pfam" id="PF00053">
    <property type="entry name" value="EGF_laminin"/>
    <property type="match status" value="5"/>
</dbReference>
<evidence type="ECO:0000256" key="9">
    <source>
        <dbReference type="SAM" id="SignalP"/>
    </source>
</evidence>
<sequence length="2208" mass="234252">MNNSWIICLGFINLLTLCTAQLYSSCNDVYNTEGATTPDGEYVISVGIGKAVSFYCYGIKTGRPQTYVTLKAGRLNNYAMYYQYVGNAKDCGDSLPKQNYTAWGRTEFTRLRIDPTTFTVDLSDYRFTRQFGPNRVCFGCAGDKFSAMPKCPPKGRFKMSFVGTPFAVSKSIQWTWGGKFVDGSSNGQPNIQNTSYIGCFQDHADRLLPVKYFKDSGMTVKKCIQHCETNGFRYAGVEYGSECMCGNSHDKYPITKEAACNKKCSKDPSHRCGGKWKISVYSTSTDQVMEGTCGGYPGYCFPAFKSKTQQKTFQLTISDSQPCLTNVCKNEGTCIALTEDKYKCACQSGYVGPLCDQLQTVVTTSGSDCPTGLQAEQCSCNGQCTGARFDGDLCVVSTGKPKTTCRYDDPGHVTLFNIPGKTDAYCPPETEIVGCSYWDSKNKKKGNGMGVMDTDSRHCSIKSCTTCTVTARCKRYDCGCENNGLCSKITGRCTCPDGYNGGTCDIFDYCSFYEDKYNKTACRAGDCQAVPSSDIKAFGGDTAGDHCIFPFTYNDVMFSKCVEDNEVGPPFACSSYFDGKDDYIDLGYWSPGSTYSIAAWVKPDVKDSTRRTIVGGVKDCRDFGIYIQNGKFMAFYNSAFNTTCSQALSGGAYSIGQWYLVGVSNNGTDISVFVNGKLVNNDQVQHYRVTSSTGLRIGNSVCCSKETFKGNIKAVKIWNRPLYMMEMTYSMSPLNAVNSTLEALYGGLVAHYELGHDVNLPCHGIDHGGDDWKIKNSQELSGIHCNVTRFYVPQGVTAYVKQYDGSTKGTFEVYALDIQIDGVLDANAAGYKGGASPRTSGQDGIQGESYSGLGSALTTANRGGGGGGTGGHANTKGIARPGAGGGYAVTGQKPVPRTKGGSGWPSPGAPYGNNVLAILYLGSGGGSGGNAKDLTKTPPGGRGGNGGGIIGLYASRNVKITGIVSVNGEDGQGDGVSSPGCQKCPLICQDQTHCTASNNKACWDLSGAGGGGSGGSVYIAGQLVDIGHNRVWAVGGKGGYGGAAGCGGDGSIGRIHVDAQTFKGYIAQNQNGFLHTTLTQSHYTDLSIPGQKLINPPTALWGDEVYRGCYQDDSKNRHFYKQVGQAAADAKKMTPQSCIKLCRNANFKFAAVEYGKECFCDNGFDWSLKKSDSDCNMPCSGDKLQYCGAAYRMAIYGPHPQTQTPGHNGVVQKCQPWCVTADADTSDPKWGQCDLTSQKTSSYKIHCQCPAGKMGAGCNQFCQNSTWGLSCRNKCSCNMTTTAECNAIDGSCHCKPGFSGDTCQIPCQSGFFGENCKTQCNCKETEECDPVSGTCRCKDGWTGIACKIPCPPTFFGRNCSQKCNCNQGSCSPEDGTCDCFPGYKLPFCAEMCDPYNYGPNCMSDCDCSNQGCNRLTGVCNCGAGLTGSRCEQNCPHGTWGDGCSKTCKCDNDAGCDGVTGQCSCPPGYVGEACDSKCSTGSYGQDCIQQCPCVANQSTGCDNVLGTCLCRAGFQGNHCEKPCSVGLYGPNCGLTCSCLNKSPCDPVSGKCKCLPGFLGSKCEQPCPDGKYGVSCTKNCKCPDGTVCSKSDGTCICKGGNCQCPPGFYGPNCKNVCKCLHGSCDQVSGQCSCLPGWIGTVCDQKCQANKYGKDCSGQCKCNNGKCDFVDGSCMCNSGSTGDQCTITCGGSTYGVDCQTPCPTCVHATGCNPVNGTCICSPGYLGKQCDEPCQSGFYGDGCKQKCKCSTNGYCNSEDGTCYCKPGFSGPQCNTTCADGNWGPGCINQCDCPTHSTTCDKSTGLCVCNPGFTGVKCRQSCVQGLWGADCSNTCKCNSTTSLCSPLDGACQCSPGYIGPTCDQPCPVGSWGKDCTQTCSCNNKGICDHVTGRCDCLPGYTNTTCDTQCDQDVLWGKNCLNPCNCNGQHCDHRNGLCQCPAGKKGNHCEQDCESNYFGFQCSQVCQCKNGGKCDAKSGECECPNGFTGKICDQSCPTGRYGEGCKLTCSCTNGAACNQATGACSCTAGFMGTSCNISCSNGRWGENCASRCSSSCPVGCLSDTGDCKCQVWSCLNGGTCGQDGRCQCVDRFKDMYCSTSVSGRDIQSTSKDFNFSLSGGAIAGISIGIVVAIVLVVVLTAFIMKRKFMATAGAGQQVKYDGTHQVEIDSGLPVQSTDEDYRSGRGFVNPLTVDKEVASYTELASKPVFNSSES</sequence>
<dbReference type="Gene3D" id="2.170.300.10">
    <property type="entry name" value="Tie2 ligand-binding domain superfamily"/>
    <property type="match status" value="6"/>
</dbReference>
<dbReference type="Gene3D" id="2.10.25.10">
    <property type="entry name" value="Laminin"/>
    <property type="match status" value="1"/>
</dbReference>
<evidence type="ECO:0000259" key="10">
    <source>
        <dbReference type="PROSITE" id="PS50026"/>
    </source>
</evidence>
<dbReference type="FunFam" id="2.170.300.10:FF:000041">
    <property type="entry name" value="Tyrosine protein kinase receptor tie-1, putative"/>
    <property type="match status" value="3"/>
</dbReference>
<keyword evidence="3 9" id="KW-0732">Signal</keyword>
<evidence type="ECO:0000259" key="12">
    <source>
        <dbReference type="PROSITE" id="PS51212"/>
    </source>
</evidence>
<feature type="disulfide bond" evidence="6">
    <location>
        <begin position="1977"/>
        <end position="1986"/>
    </location>
</feature>
<evidence type="ECO:0000256" key="4">
    <source>
        <dbReference type="ARBA" id="ARBA00022737"/>
    </source>
</evidence>
<dbReference type="InterPro" id="IPR002049">
    <property type="entry name" value="LE_dom"/>
</dbReference>
<dbReference type="InterPro" id="IPR013806">
    <property type="entry name" value="Kringle-like"/>
</dbReference>
<dbReference type="PROSITE" id="PS51212">
    <property type="entry name" value="WSC"/>
    <property type="match status" value="2"/>
</dbReference>
<dbReference type="SUPFAM" id="SSF49899">
    <property type="entry name" value="Concanavalin A-like lectins/glucanases"/>
    <property type="match status" value="1"/>
</dbReference>
<feature type="disulfide bond" evidence="6">
    <location>
        <begin position="346"/>
        <end position="355"/>
    </location>
</feature>
<dbReference type="PROSITE" id="PS51046">
    <property type="entry name" value="GON"/>
    <property type="match status" value="1"/>
</dbReference>
<dbReference type="Gene3D" id="2.60.120.200">
    <property type="match status" value="1"/>
</dbReference>
<dbReference type="GO" id="GO:0008270">
    <property type="term" value="F:zinc ion binding"/>
    <property type="evidence" value="ECO:0007669"/>
    <property type="project" value="InterPro"/>
</dbReference>
<keyword evidence="8" id="KW-1133">Transmembrane helix</keyword>
<keyword evidence="14" id="KW-1185">Reference proteome</keyword>
<evidence type="ECO:0000259" key="11">
    <source>
        <dbReference type="PROSITE" id="PS51046"/>
    </source>
</evidence>
<feature type="region of interest" description="Disordered" evidence="7">
    <location>
        <begin position="833"/>
        <end position="907"/>
    </location>
</feature>
<evidence type="ECO:0000256" key="3">
    <source>
        <dbReference type="ARBA" id="ARBA00022729"/>
    </source>
</evidence>
<dbReference type="InterPro" id="IPR002889">
    <property type="entry name" value="WSC_carb-bd"/>
</dbReference>
<dbReference type="Pfam" id="PF00008">
    <property type="entry name" value="EGF"/>
    <property type="match status" value="1"/>
</dbReference>
<dbReference type="Pfam" id="PF13385">
    <property type="entry name" value="Laminin_G_3"/>
    <property type="match status" value="1"/>
</dbReference>
<feature type="domain" description="WSC" evidence="12">
    <location>
        <begin position="193"/>
        <end position="284"/>
    </location>
</feature>
<feature type="domain" description="EGF-like" evidence="10">
    <location>
        <begin position="1952"/>
        <end position="1987"/>
    </location>
</feature>
<dbReference type="SUPFAM" id="SSF57440">
    <property type="entry name" value="Kringle-like"/>
    <property type="match status" value="1"/>
</dbReference>
<keyword evidence="8" id="KW-0472">Membrane</keyword>
<comment type="caution">
    <text evidence="13">The sequence shown here is derived from an EMBL/GenBank/DDBJ whole genome shotgun (WGS) entry which is preliminary data.</text>
</comment>
<keyword evidence="2" id="KW-0479">Metal-binding</keyword>
<evidence type="ECO:0000256" key="1">
    <source>
        <dbReference type="ARBA" id="ARBA00022536"/>
    </source>
</evidence>
<feature type="domain" description="GON" evidence="11">
    <location>
        <begin position="22"/>
        <end position="220"/>
    </location>
</feature>
<dbReference type="InterPro" id="IPR012314">
    <property type="entry name" value="Pept_M12B_GON-ADAMTSs"/>
</dbReference>
<organism evidence="13 14">
    <name type="scientific">Patella caerulea</name>
    <name type="common">Rayed Mediterranean limpet</name>
    <dbReference type="NCBI Taxonomy" id="87958"/>
    <lineage>
        <taxon>Eukaryota</taxon>
        <taxon>Metazoa</taxon>
        <taxon>Spiralia</taxon>
        <taxon>Lophotrochozoa</taxon>
        <taxon>Mollusca</taxon>
        <taxon>Gastropoda</taxon>
        <taxon>Patellogastropoda</taxon>
        <taxon>Patelloidea</taxon>
        <taxon>Patellidae</taxon>
        <taxon>Patella</taxon>
    </lineage>
</organism>
<dbReference type="SMART" id="SM00181">
    <property type="entry name" value="EGF"/>
    <property type="match status" value="21"/>
</dbReference>
<feature type="disulfide bond" evidence="6">
    <location>
        <begin position="495"/>
        <end position="504"/>
    </location>
</feature>
<dbReference type="GO" id="GO:0004222">
    <property type="term" value="F:metalloendopeptidase activity"/>
    <property type="evidence" value="ECO:0007669"/>
    <property type="project" value="InterPro"/>
</dbReference>
<dbReference type="PANTHER" id="PTHR24043">
    <property type="entry name" value="SCAVENGER RECEPTOR CLASS F"/>
    <property type="match status" value="1"/>
</dbReference>
<dbReference type="PRINTS" id="PR00011">
    <property type="entry name" value="EGFLAMININ"/>
</dbReference>
<keyword evidence="5 6" id="KW-1015">Disulfide bond</keyword>
<feature type="signal peptide" evidence="9">
    <location>
        <begin position="1"/>
        <end position="20"/>
    </location>
</feature>
<dbReference type="PANTHER" id="PTHR24043:SF8">
    <property type="entry name" value="EGF-LIKE DOMAIN-CONTAINING PROTEIN"/>
    <property type="match status" value="1"/>
</dbReference>
<dbReference type="PROSITE" id="PS50026">
    <property type="entry name" value="EGF_3"/>
    <property type="match status" value="3"/>
</dbReference>
<evidence type="ECO:0000256" key="6">
    <source>
        <dbReference type="PROSITE-ProRule" id="PRU00076"/>
    </source>
</evidence>
<dbReference type="InterPro" id="IPR000742">
    <property type="entry name" value="EGF"/>
</dbReference>
<evidence type="ECO:0000256" key="8">
    <source>
        <dbReference type="SAM" id="Phobius"/>
    </source>
</evidence>
<dbReference type="FunFam" id="2.170.300.10:FF:000002">
    <property type="entry name" value="Multiple epidermal growth factor-like domains 10"/>
    <property type="match status" value="1"/>
</dbReference>
<dbReference type="PROSITE" id="PS00022">
    <property type="entry name" value="EGF_1"/>
    <property type="match status" value="9"/>
</dbReference>
<evidence type="ECO:0000313" key="14">
    <source>
        <dbReference type="Proteomes" id="UP001347796"/>
    </source>
</evidence>
<name>A0AAN8PYH4_PATCE</name>
<feature type="domain" description="EGF-like" evidence="10">
    <location>
        <begin position="319"/>
        <end position="356"/>
    </location>
</feature>
<evidence type="ECO:0000256" key="2">
    <source>
        <dbReference type="ARBA" id="ARBA00022723"/>
    </source>
</evidence>
<dbReference type="PROSITE" id="PS01186">
    <property type="entry name" value="EGF_2"/>
    <property type="match status" value="2"/>
</dbReference>
<feature type="chain" id="PRO_5043020019" evidence="9">
    <location>
        <begin position="21"/>
        <end position="2208"/>
    </location>
</feature>
<evidence type="ECO:0000313" key="13">
    <source>
        <dbReference type="EMBL" id="KAK6181661.1"/>
    </source>
</evidence>
<keyword evidence="1 6" id="KW-0245">EGF-like domain</keyword>
<dbReference type="InterPro" id="IPR013320">
    <property type="entry name" value="ConA-like_dom_sf"/>
</dbReference>
<dbReference type="GO" id="GO:0005044">
    <property type="term" value="F:scavenger receptor activity"/>
    <property type="evidence" value="ECO:0007669"/>
    <property type="project" value="InterPro"/>
</dbReference>
<protein>
    <submittedName>
        <fullName evidence="13">Uncharacterized protein</fullName>
    </submittedName>
</protein>
<feature type="domain" description="EGF-like" evidence="10">
    <location>
        <begin position="474"/>
        <end position="505"/>
    </location>
</feature>
<proteinExistence type="predicted"/>
<evidence type="ECO:0000256" key="5">
    <source>
        <dbReference type="ARBA" id="ARBA00023157"/>
    </source>
</evidence>
<feature type="domain" description="WSC" evidence="12">
    <location>
        <begin position="1103"/>
        <end position="1199"/>
    </location>
</feature>
<gene>
    <name evidence="13" type="ORF">SNE40_009472</name>
</gene>
<dbReference type="SMART" id="SM00180">
    <property type="entry name" value="EGF_Lam"/>
    <property type="match status" value="17"/>
</dbReference>
<dbReference type="EMBL" id="JAZGQO010000007">
    <property type="protein sequence ID" value="KAK6181661.1"/>
    <property type="molecule type" value="Genomic_DNA"/>
</dbReference>
<accession>A0AAN8PYH4</accession>
<dbReference type="Proteomes" id="UP001347796">
    <property type="component" value="Unassembled WGS sequence"/>
</dbReference>
<feature type="transmembrane region" description="Helical" evidence="8">
    <location>
        <begin position="2111"/>
        <end position="2137"/>
    </location>
</feature>
<reference evidence="13 14" key="1">
    <citation type="submission" date="2024-01" db="EMBL/GenBank/DDBJ databases">
        <title>The genome of the rayed Mediterranean limpet Patella caerulea (Linnaeus, 1758).</title>
        <authorList>
            <person name="Anh-Thu Weber A."/>
            <person name="Halstead-Nussloch G."/>
        </authorList>
    </citation>
    <scope>NUCLEOTIDE SEQUENCE [LARGE SCALE GENOMIC DNA]</scope>
    <source>
        <strain evidence="13">AATW-2023a</strain>
        <tissue evidence="13">Whole specimen</tissue>
    </source>
</reference>
<comment type="caution">
    <text evidence="6">Lacks conserved residue(s) required for the propagation of feature annotation.</text>
</comment>
<dbReference type="SMART" id="SM00321">
    <property type="entry name" value="WSC"/>
    <property type="match status" value="2"/>
</dbReference>
<keyword evidence="4" id="KW-0677">Repeat</keyword>
<evidence type="ECO:0000256" key="7">
    <source>
        <dbReference type="SAM" id="MobiDB-lite"/>
    </source>
</evidence>